<accession>A0A317XFS8</accession>
<organism evidence="1 2">
    <name type="scientific">Aspergillus sclerotioniger CBS 115572</name>
    <dbReference type="NCBI Taxonomy" id="1450535"/>
    <lineage>
        <taxon>Eukaryota</taxon>
        <taxon>Fungi</taxon>
        <taxon>Dikarya</taxon>
        <taxon>Ascomycota</taxon>
        <taxon>Pezizomycotina</taxon>
        <taxon>Eurotiomycetes</taxon>
        <taxon>Eurotiomycetidae</taxon>
        <taxon>Eurotiales</taxon>
        <taxon>Aspergillaceae</taxon>
        <taxon>Aspergillus</taxon>
        <taxon>Aspergillus subgen. Circumdati</taxon>
    </lineage>
</organism>
<proteinExistence type="predicted"/>
<gene>
    <name evidence="1" type="ORF">BO94DRAFT_132158</name>
</gene>
<dbReference type="RefSeq" id="XP_025472401.1">
    <property type="nucleotide sequence ID" value="XM_025605653.1"/>
</dbReference>
<evidence type="ECO:0000313" key="1">
    <source>
        <dbReference type="EMBL" id="PWY95640.1"/>
    </source>
</evidence>
<name>A0A317XFS8_9EURO</name>
<keyword evidence="2" id="KW-1185">Reference proteome</keyword>
<evidence type="ECO:0000313" key="2">
    <source>
        <dbReference type="Proteomes" id="UP000246702"/>
    </source>
</evidence>
<dbReference type="PROSITE" id="PS51257">
    <property type="entry name" value="PROKAR_LIPOPROTEIN"/>
    <property type="match status" value="1"/>
</dbReference>
<protein>
    <submittedName>
        <fullName evidence="1">Uncharacterized protein</fullName>
    </submittedName>
</protein>
<reference evidence="1 2" key="1">
    <citation type="submission" date="2016-12" db="EMBL/GenBank/DDBJ databases">
        <title>The genomes of Aspergillus section Nigri reveals drivers in fungal speciation.</title>
        <authorList>
            <consortium name="DOE Joint Genome Institute"/>
            <person name="Vesth T.C."/>
            <person name="Nybo J."/>
            <person name="Theobald S."/>
            <person name="Brandl J."/>
            <person name="Frisvad J.C."/>
            <person name="Nielsen K.F."/>
            <person name="Lyhne E.K."/>
            <person name="Kogle M.E."/>
            <person name="Kuo A."/>
            <person name="Riley R."/>
            <person name="Clum A."/>
            <person name="Nolan M."/>
            <person name="Lipzen A."/>
            <person name="Salamov A."/>
            <person name="Henrissat B."/>
            <person name="Wiebenga A."/>
            <person name="De Vries R.P."/>
            <person name="Grigoriev I.V."/>
            <person name="Mortensen U.H."/>
            <person name="Andersen M.R."/>
            <person name="Baker S.E."/>
        </authorList>
    </citation>
    <scope>NUCLEOTIDE SEQUENCE [LARGE SCALE GENOMIC DNA]</scope>
    <source>
        <strain evidence="1 2">CBS 115572</strain>
    </source>
</reference>
<dbReference type="Proteomes" id="UP000246702">
    <property type="component" value="Unassembled WGS sequence"/>
</dbReference>
<comment type="caution">
    <text evidence="1">The sequence shown here is derived from an EMBL/GenBank/DDBJ whole genome shotgun (WGS) entry which is preliminary data.</text>
</comment>
<sequence>MKTQQQHSNFLLTPSWLSCYLTFNSLVILKLTTLSSSQVHCSPVVVRFMRWSIPSEISVLGIGLRSDARSVVIQAVVFGYGRGDGITIFTMSLFFE</sequence>
<dbReference type="AlphaFoldDB" id="A0A317XFS8"/>
<dbReference type="GeneID" id="37107796"/>
<dbReference type="EMBL" id="MSFK01000002">
    <property type="protein sequence ID" value="PWY95640.1"/>
    <property type="molecule type" value="Genomic_DNA"/>
</dbReference>